<dbReference type="ExpressionAtlas" id="A0A178W5Y7">
    <property type="expression patterns" value="baseline and differential"/>
</dbReference>
<reference evidence="5" key="2">
    <citation type="journal article" date="2017" name="Plant J.">
        <title>Araport11: a complete reannotation of the Arabidopsis thaliana reference genome.</title>
        <authorList>
            <person name="Cheng C.Y."/>
            <person name="Krishnakumar V."/>
            <person name="Chan A.P."/>
            <person name="Thibaud-Nissen F."/>
            <person name="Schobel S."/>
            <person name="Town C.D."/>
        </authorList>
    </citation>
    <scope>GENOME REANNOTATION</scope>
    <source>
        <strain evidence="5">cv. Columbia</strain>
    </source>
</reference>
<name>A0A178W5Y7_ARATH</name>
<proteinExistence type="evidence at protein level"/>
<protein>
    <submittedName>
        <fullName evidence="4">Transmembrane protein</fullName>
    </submittedName>
</protein>
<feature type="region of interest" description="Disordered" evidence="1">
    <location>
        <begin position="79"/>
        <end position="102"/>
    </location>
</feature>
<accession>A0A178W5Y7</accession>
<feature type="region of interest" description="Disordered" evidence="1">
    <location>
        <begin position="19"/>
        <end position="42"/>
    </location>
</feature>
<evidence type="ECO:0000313" key="4">
    <source>
        <dbReference type="EMBL" id="ANM60355.1"/>
    </source>
</evidence>
<dbReference type="RefSeq" id="NP_001322650.1">
    <property type="nucleotide sequence ID" value="NM_001332269.1"/>
</dbReference>
<feature type="transmembrane region" description="Helical" evidence="2">
    <location>
        <begin position="48"/>
        <end position="65"/>
    </location>
</feature>
<dbReference type="Araport" id="AT1G16916"/>
<dbReference type="GeneID" id="6241479"/>
<dbReference type="Proteomes" id="UP000006548">
    <property type="component" value="Chromosome 1"/>
</dbReference>
<dbReference type="InParanoid" id="A0A178W5Y7"/>
<accession>A0A1P8AUN8</accession>
<reference evidence="4 5" key="1">
    <citation type="journal article" date="2000" name="Nature">
        <title>Sequence and analysis of chromosome 1 of the plant Arabidopsis thaliana.</title>
        <authorList>
            <person name="Theologis A."/>
            <person name="Ecker J.R."/>
            <person name="Palm C.J."/>
            <person name="Federspiel N.A."/>
            <person name="Kaul S."/>
            <person name="White O."/>
            <person name="Alonso J."/>
            <person name="Altafi H."/>
            <person name="Araujo R."/>
            <person name="Bowman C.L."/>
            <person name="Brooks S.Y."/>
            <person name="Buehler E."/>
            <person name="Chan A."/>
            <person name="Chao Q."/>
            <person name="Chen H."/>
            <person name="Cheuk R.F."/>
            <person name="Chin C.W."/>
            <person name="Chung M.K."/>
            <person name="Conn L."/>
            <person name="Conway A.B."/>
            <person name="Conway A.R."/>
            <person name="Creasy T.H."/>
            <person name="Dewar K."/>
            <person name="Dunn P."/>
            <person name="Etgu P."/>
            <person name="Feldblyum T.V."/>
            <person name="Feng J."/>
            <person name="Fong B."/>
            <person name="Fujii C.Y."/>
            <person name="Gill J.E."/>
            <person name="Goldsmith A.D."/>
            <person name="Haas B."/>
            <person name="Hansen N.F."/>
            <person name="Hughes B."/>
            <person name="Huizar L."/>
            <person name="Hunter J.L."/>
            <person name="Jenkins J."/>
            <person name="Johnson-Hopson C."/>
            <person name="Khan S."/>
            <person name="Khaykin E."/>
            <person name="Kim C.J."/>
            <person name="Koo H.L."/>
            <person name="Kremenetskaia I."/>
            <person name="Kurtz D.B."/>
            <person name="Kwan A."/>
            <person name="Lam B."/>
            <person name="Langin-Hooper S."/>
            <person name="Lee A."/>
            <person name="Lee J.M."/>
            <person name="Lenz C.A."/>
            <person name="Li J.H."/>
            <person name="Li Y."/>
            <person name="Lin X."/>
            <person name="Liu S.X."/>
            <person name="Liu Z.A."/>
            <person name="Luros J.S."/>
            <person name="Maiti R."/>
            <person name="Marziali A."/>
            <person name="Militscher J."/>
            <person name="Miranda M."/>
            <person name="Nguyen M."/>
            <person name="Nierman W.C."/>
            <person name="Osborne B.I."/>
            <person name="Pai G."/>
            <person name="Peterson J."/>
            <person name="Pham P.K."/>
            <person name="Rizzo M."/>
            <person name="Rooney T."/>
            <person name="Rowley D."/>
            <person name="Sakano H."/>
            <person name="Salzberg S.L."/>
            <person name="Schwartz J.R."/>
            <person name="Shinn P."/>
            <person name="Southwick A.M."/>
            <person name="Sun H."/>
            <person name="Tallon L.J."/>
            <person name="Tambunga G."/>
            <person name="Toriumi M.J."/>
            <person name="Town C.D."/>
            <person name="Utterback T."/>
            <person name="Van Aken S."/>
            <person name="Vaysberg M."/>
            <person name="Vysotskaia V.S."/>
            <person name="Walker M."/>
            <person name="Wu D."/>
            <person name="Yu G."/>
            <person name="Fraser C.M."/>
            <person name="Venter J.C."/>
            <person name="Davis R.W."/>
        </authorList>
    </citation>
    <scope>NUCLEOTIDE SEQUENCE [LARGE SCALE GENOMIC DNA]</scope>
    <source>
        <strain evidence="5">cv. Columbia</strain>
    </source>
</reference>
<evidence type="ECO:0000256" key="1">
    <source>
        <dbReference type="SAM" id="MobiDB-lite"/>
    </source>
</evidence>
<evidence type="ECO:0000313" key="5">
    <source>
        <dbReference type="Proteomes" id="UP000006548"/>
    </source>
</evidence>
<keyword evidence="5" id="KW-1185">Reference proteome</keyword>
<dbReference type="OrthoDB" id="1854918at2759"/>
<dbReference type="AlphaFoldDB" id="A0A178W5Y7"/>
<keyword evidence="2" id="KW-0472">Membrane</keyword>
<gene>
    <name evidence="3 4" type="ordered locus">At1g16916</name>
</gene>
<keyword evidence="6" id="KW-1267">Proteomics identification</keyword>
<dbReference type="EMBL" id="CP002684">
    <property type="protein sequence ID" value="ANM60355.1"/>
    <property type="molecule type" value="Genomic_DNA"/>
</dbReference>
<keyword evidence="2" id="KW-1133">Transmembrane helix</keyword>
<evidence type="ECO:0007829" key="6">
    <source>
        <dbReference type="PeptideAtlas" id="A0A178W5Y7"/>
    </source>
</evidence>
<dbReference type="TAIR" id="AT1G16916"/>
<sequence>MLSGLGLILSLNCKRRRSFREEEEDRSERASERLEEEMMEEGPPAPKMLRMVYFVGAGFLCTFAINKWREMERNSLLKQEQEKNQQGDVGLLPRDSVQKAMK</sequence>
<keyword evidence="2 4" id="KW-0812">Transmembrane</keyword>
<dbReference type="FunCoup" id="A0A178W5Y7">
    <property type="interactions" value="1"/>
</dbReference>
<organism evidence="4 5">
    <name type="scientific">Arabidopsis thaliana</name>
    <name type="common">Mouse-ear cress</name>
    <dbReference type="NCBI Taxonomy" id="3702"/>
    <lineage>
        <taxon>Eukaryota</taxon>
        <taxon>Viridiplantae</taxon>
        <taxon>Streptophyta</taxon>
        <taxon>Embryophyta</taxon>
        <taxon>Tracheophyta</taxon>
        <taxon>Spermatophyta</taxon>
        <taxon>Magnoliopsida</taxon>
        <taxon>eudicotyledons</taxon>
        <taxon>Gunneridae</taxon>
        <taxon>Pentapetalae</taxon>
        <taxon>rosids</taxon>
        <taxon>malvids</taxon>
        <taxon>Brassicales</taxon>
        <taxon>Brassicaceae</taxon>
        <taxon>Camelineae</taxon>
        <taxon>Arabidopsis</taxon>
    </lineage>
</organism>
<evidence type="ECO:0000256" key="2">
    <source>
        <dbReference type="SAM" id="Phobius"/>
    </source>
</evidence>
<evidence type="ECO:0000313" key="3">
    <source>
        <dbReference type="Araport" id="AT1G16916"/>
    </source>
</evidence>
<dbReference type="STRING" id="3702.A0A178W5Y7"/>